<dbReference type="SUPFAM" id="SSF160631">
    <property type="entry name" value="SMI1/KNR4-like"/>
    <property type="match status" value="1"/>
</dbReference>
<organism evidence="1 2">
    <name type="scientific">Phenylobacterium kunshanense</name>
    <dbReference type="NCBI Taxonomy" id="1445034"/>
    <lineage>
        <taxon>Bacteria</taxon>
        <taxon>Pseudomonadati</taxon>
        <taxon>Pseudomonadota</taxon>
        <taxon>Alphaproteobacteria</taxon>
        <taxon>Caulobacterales</taxon>
        <taxon>Caulobacteraceae</taxon>
        <taxon>Phenylobacterium</taxon>
    </lineage>
</organism>
<proteinExistence type="predicted"/>
<name>A0A328BBX6_9CAUL</name>
<dbReference type="RefSeq" id="WP_111277206.1">
    <property type="nucleotide sequence ID" value="NZ_QFYS01000008.1"/>
</dbReference>
<evidence type="ECO:0000313" key="2">
    <source>
        <dbReference type="Proteomes" id="UP000249524"/>
    </source>
</evidence>
<dbReference type="OrthoDB" id="9792935at2"/>
<evidence type="ECO:0000313" key="1">
    <source>
        <dbReference type="EMBL" id="RAK63366.1"/>
    </source>
</evidence>
<protein>
    <submittedName>
        <fullName evidence="1">Uncharacterized protein</fullName>
    </submittedName>
</protein>
<sequence length="174" mass="19445">MDITVSEACRTLEARGALRRSRKDDAEGIIQQVREVLGGKMPPHLEALYRERVASIGDFAAILPKWNERPEWRRDGSIGDLLHVHAVPIFSDGCGNFYGLDLASGRHTPAVYFFDSEDLFEQPRWAAGSSLARFLLLLAEHDQALDEGRPPGWELSIDPEIDKCPRAPPIWLAG</sequence>
<dbReference type="Proteomes" id="UP000249524">
    <property type="component" value="Unassembled WGS sequence"/>
</dbReference>
<dbReference type="AlphaFoldDB" id="A0A328BBX6"/>
<gene>
    <name evidence="1" type="ORF">DJ019_16720</name>
</gene>
<keyword evidence="2" id="KW-1185">Reference proteome</keyword>
<reference evidence="1 2" key="1">
    <citation type="submission" date="2018-05" db="EMBL/GenBank/DDBJ databases">
        <authorList>
            <person name="Lanie J.A."/>
            <person name="Ng W.-L."/>
            <person name="Kazmierczak K.M."/>
            <person name="Andrzejewski T.M."/>
            <person name="Davidsen T.M."/>
            <person name="Wayne K.J."/>
            <person name="Tettelin H."/>
            <person name="Glass J.I."/>
            <person name="Rusch D."/>
            <person name="Podicherti R."/>
            <person name="Tsui H.-C.T."/>
            <person name="Winkler M.E."/>
        </authorList>
    </citation>
    <scope>NUCLEOTIDE SEQUENCE [LARGE SCALE GENOMIC DNA]</scope>
    <source>
        <strain evidence="1 2">BUT-10</strain>
    </source>
</reference>
<dbReference type="EMBL" id="QFYS01000008">
    <property type="protein sequence ID" value="RAK63366.1"/>
    <property type="molecule type" value="Genomic_DNA"/>
</dbReference>
<comment type="caution">
    <text evidence="1">The sequence shown here is derived from an EMBL/GenBank/DDBJ whole genome shotgun (WGS) entry which is preliminary data.</text>
</comment>
<dbReference type="InterPro" id="IPR037883">
    <property type="entry name" value="Knr4/Smi1-like_sf"/>
</dbReference>
<accession>A0A328BBX6</accession>